<dbReference type="EMBL" id="CP006694">
    <property type="protein sequence ID" value="EKT87808.1"/>
    <property type="molecule type" value="Genomic_DNA"/>
</dbReference>
<gene>
    <name evidence="1" type="ORF">LSS_05568</name>
</gene>
<evidence type="ECO:0000313" key="1">
    <source>
        <dbReference type="EMBL" id="EKT87808.1"/>
    </source>
</evidence>
<dbReference type="RefSeq" id="WP_004459105.1">
    <property type="nucleotide sequence ID" value="NZ_CP006694.1"/>
</dbReference>
<proteinExistence type="predicted"/>
<name>K8Y2H6_9LEPT</name>
<reference evidence="1 2" key="1">
    <citation type="journal article" date="2012" name="Gene">
        <title>Sequence of Leptospira santarosai serovar Shermani genome and prediction of virulence-associated genes.</title>
        <authorList>
            <person name="Chou L.F."/>
            <person name="Chen Y.T."/>
            <person name="Lu C.W."/>
            <person name="Ko Y.C."/>
            <person name="Tang C.Y."/>
            <person name="Pan M.J."/>
            <person name="Tian Y.C."/>
            <person name="Chiu C.H."/>
            <person name="Hung C.C."/>
            <person name="Yang C.W."/>
        </authorList>
    </citation>
    <scope>NUCLEOTIDE SEQUENCE [LARGE SCALE GENOMIC DNA]</scope>
    <source>
        <strain evidence="1">LT 821</strain>
    </source>
</reference>
<dbReference type="GeneID" id="54850662"/>
<accession>K8Y2H6</accession>
<dbReference type="Proteomes" id="UP000035800">
    <property type="component" value="Chromosome I"/>
</dbReference>
<dbReference type="KEGG" id="lst:LSS_05568"/>
<sequence>MSISFHRVILEDGTLENMMRLIFTEQNAGVPTFEESFLKSGRTRVFVN</sequence>
<dbReference type="AlphaFoldDB" id="K8Y2H6"/>
<protein>
    <submittedName>
        <fullName evidence="1">Uncharacterized protein</fullName>
    </submittedName>
</protein>
<dbReference type="PATRIC" id="fig|758847.3.peg.1169"/>
<organism evidence="1 2">
    <name type="scientific">Leptospira santarosai serovar Shermani str. LT 821</name>
    <dbReference type="NCBI Taxonomy" id="758847"/>
    <lineage>
        <taxon>Bacteria</taxon>
        <taxon>Pseudomonadati</taxon>
        <taxon>Spirochaetota</taxon>
        <taxon>Spirochaetia</taxon>
        <taxon>Leptospirales</taxon>
        <taxon>Leptospiraceae</taxon>
        <taxon>Leptospira</taxon>
    </lineage>
</organism>
<dbReference type="STRING" id="758847.LSS_05568"/>
<evidence type="ECO:0000313" key="2">
    <source>
        <dbReference type="Proteomes" id="UP000035800"/>
    </source>
</evidence>
<reference evidence="1 2" key="2">
    <citation type="journal article" date="2014" name="Emerg. Microbes Infect.">
        <title>Potential impact on kidney infection: a whole-genome analysis of Leptospira santarosai serovar Shermani.</title>
        <authorList>
            <person name="Chou L.F."/>
            <person name="Chen T.W."/>
            <person name="Ko Y.C."/>
            <person name="Pan M.J."/>
            <person name="Tian Y.C."/>
            <person name="Chiu C.H."/>
            <person name="Tang P."/>
            <person name="Hung C.C."/>
            <person name="Yang C.W."/>
        </authorList>
    </citation>
    <scope>NUCLEOTIDE SEQUENCE</scope>
    <source>
        <strain evidence="1 2">LT 821</strain>
    </source>
</reference>